<feature type="signal peptide" evidence="5">
    <location>
        <begin position="1"/>
        <end position="34"/>
    </location>
</feature>
<evidence type="ECO:0000313" key="7">
    <source>
        <dbReference type="EMBL" id="MDQ0533902.1"/>
    </source>
</evidence>
<evidence type="ECO:0000256" key="1">
    <source>
        <dbReference type="ARBA" id="ARBA00004442"/>
    </source>
</evidence>
<accession>A0ABU0MKA5</accession>
<keyword evidence="2 3" id="KW-0472">Membrane</keyword>
<dbReference type="InterPro" id="IPR050330">
    <property type="entry name" value="Bact_OuterMem_StrucFunc"/>
</dbReference>
<dbReference type="Proteomes" id="UP001244552">
    <property type="component" value="Unassembled WGS sequence"/>
</dbReference>
<dbReference type="PROSITE" id="PS51123">
    <property type="entry name" value="OMPA_2"/>
    <property type="match status" value="1"/>
</dbReference>
<reference evidence="7 8" key="1">
    <citation type="submission" date="2023-07" db="EMBL/GenBank/DDBJ databases">
        <title>Genomic Encyclopedia of Type Strains, Phase IV (KMG-IV): sequencing the most valuable type-strain genomes for metagenomic binning, comparative biology and taxonomic classification.</title>
        <authorList>
            <person name="Goeker M."/>
        </authorList>
    </citation>
    <scope>NUCLEOTIDE SEQUENCE [LARGE SCALE GENOMIC DNA]</scope>
    <source>
        <strain evidence="7 8">DSM 19922</strain>
    </source>
</reference>
<evidence type="ECO:0000313" key="8">
    <source>
        <dbReference type="Proteomes" id="UP001244552"/>
    </source>
</evidence>
<protein>
    <submittedName>
        <fullName evidence="7">Outer membrane protein OmpA-like peptidoglycan-associated protein</fullName>
    </submittedName>
</protein>
<comment type="caution">
    <text evidence="7">The sequence shown here is derived from an EMBL/GenBank/DDBJ whole genome shotgun (WGS) entry which is preliminary data.</text>
</comment>
<dbReference type="PRINTS" id="PR01023">
    <property type="entry name" value="NAFLGMOTY"/>
</dbReference>
<sequence length="268" mass="28565">MIANSMRNGAPRTATAARALLVLAGLGLGLAGCASQPTDSAALMQARQQYSLASANPQVAANAPLQLRDAEQALRRAEAMRDQGAAASEVDHQAYLVSQRVRIAEETAGVKGAQTVVANADTYRLQARNTELEQQLRDLQAQRTERGLVMTLGDILFATGRAELTSGAYDRVDRLAQFLQAHPARTVRIEGHTDNTGSDATNLRLSEARAQAVRDALTARGVSPSRIVTQGMGEAQPVASNSNDAGRQQNRRVEIVISDDGTVAQTRP</sequence>
<dbReference type="InterPro" id="IPR006665">
    <property type="entry name" value="OmpA-like"/>
</dbReference>
<evidence type="ECO:0000256" key="3">
    <source>
        <dbReference type="PROSITE-ProRule" id="PRU00473"/>
    </source>
</evidence>
<feature type="compositionally biased region" description="Polar residues" evidence="4">
    <location>
        <begin position="238"/>
        <end position="248"/>
    </location>
</feature>
<dbReference type="Gene3D" id="3.30.1330.60">
    <property type="entry name" value="OmpA-like domain"/>
    <property type="match status" value="1"/>
</dbReference>
<dbReference type="InterPro" id="IPR025511">
    <property type="entry name" value="DUF4398"/>
</dbReference>
<keyword evidence="8" id="KW-1185">Reference proteome</keyword>
<proteinExistence type="predicted"/>
<dbReference type="PANTHER" id="PTHR30329:SF20">
    <property type="entry name" value="EXPORTED PROTEIN"/>
    <property type="match status" value="1"/>
</dbReference>
<dbReference type="InterPro" id="IPR036737">
    <property type="entry name" value="OmpA-like_sf"/>
</dbReference>
<feature type="region of interest" description="Disordered" evidence="4">
    <location>
        <begin position="233"/>
        <end position="268"/>
    </location>
</feature>
<dbReference type="RefSeq" id="WP_246513077.1">
    <property type="nucleotide sequence ID" value="NZ_JAGINO010000009.1"/>
</dbReference>
<evidence type="ECO:0000259" key="6">
    <source>
        <dbReference type="PROSITE" id="PS51123"/>
    </source>
</evidence>
<dbReference type="PROSITE" id="PS51257">
    <property type="entry name" value="PROKAR_LIPOPROTEIN"/>
    <property type="match status" value="1"/>
</dbReference>
<keyword evidence="5" id="KW-0732">Signal</keyword>
<gene>
    <name evidence="7" type="ORF">QO018_002769</name>
</gene>
<name>A0ABU0MKA5_9PROT</name>
<dbReference type="SUPFAM" id="SSF103088">
    <property type="entry name" value="OmpA-like"/>
    <property type="match status" value="1"/>
</dbReference>
<comment type="subcellular location">
    <subcellularLocation>
        <location evidence="1">Cell outer membrane</location>
    </subcellularLocation>
</comment>
<dbReference type="EMBL" id="JAUSVU010000009">
    <property type="protein sequence ID" value="MDQ0533902.1"/>
    <property type="molecule type" value="Genomic_DNA"/>
</dbReference>
<evidence type="ECO:0000256" key="4">
    <source>
        <dbReference type="SAM" id="MobiDB-lite"/>
    </source>
</evidence>
<dbReference type="Pfam" id="PF00691">
    <property type="entry name" value="OmpA"/>
    <property type="match status" value="1"/>
</dbReference>
<feature type="domain" description="OmpA-like" evidence="6">
    <location>
        <begin position="144"/>
        <end position="261"/>
    </location>
</feature>
<organism evidence="7 8">
    <name type="scientific">Azospirillum picis</name>
    <dbReference type="NCBI Taxonomy" id="488438"/>
    <lineage>
        <taxon>Bacteria</taxon>
        <taxon>Pseudomonadati</taxon>
        <taxon>Pseudomonadota</taxon>
        <taxon>Alphaproteobacteria</taxon>
        <taxon>Rhodospirillales</taxon>
        <taxon>Azospirillaceae</taxon>
        <taxon>Azospirillum</taxon>
    </lineage>
</organism>
<dbReference type="PRINTS" id="PR01021">
    <property type="entry name" value="OMPADOMAIN"/>
</dbReference>
<dbReference type="InterPro" id="IPR006664">
    <property type="entry name" value="OMP_bac"/>
</dbReference>
<dbReference type="PANTHER" id="PTHR30329">
    <property type="entry name" value="STATOR ELEMENT OF FLAGELLAR MOTOR COMPLEX"/>
    <property type="match status" value="1"/>
</dbReference>
<dbReference type="Pfam" id="PF14346">
    <property type="entry name" value="DUF4398"/>
    <property type="match status" value="1"/>
</dbReference>
<evidence type="ECO:0000256" key="5">
    <source>
        <dbReference type="SAM" id="SignalP"/>
    </source>
</evidence>
<feature type="chain" id="PRO_5047414450" evidence="5">
    <location>
        <begin position="35"/>
        <end position="268"/>
    </location>
</feature>
<dbReference type="CDD" id="cd07185">
    <property type="entry name" value="OmpA_C-like"/>
    <property type="match status" value="1"/>
</dbReference>
<evidence type="ECO:0000256" key="2">
    <source>
        <dbReference type="ARBA" id="ARBA00023136"/>
    </source>
</evidence>